<dbReference type="EMBL" id="CP010536">
    <property type="protein sequence ID" value="AJG18959.1"/>
    <property type="molecule type" value="Genomic_DNA"/>
</dbReference>
<organism evidence="1 2">
    <name type="scientific">Cupriavidus basilensis</name>
    <dbReference type="NCBI Taxonomy" id="68895"/>
    <lineage>
        <taxon>Bacteria</taxon>
        <taxon>Pseudomonadati</taxon>
        <taxon>Pseudomonadota</taxon>
        <taxon>Betaproteobacteria</taxon>
        <taxon>Burkholderiales</taxon>
        <taxon>Burkholderiaceae</taxon>
        <taxon>Cupriavidus</taxon>
    </lineage>
</organism>
<keyword evidence="2" id="KW-1185">Reference proteome</keyword>
<protein>
    <submittedName>
        <fullName evidence="1">Uncharacterized protein</fullName>
    </submittedName>
</protein>
<reference evidence="1 2" key="1">
    <citation type="journal article" date="2015" name="Genome Announc.">
        <title>Complete Genome Sequence of Cupriavidus basilensis 4G11, Isolated from the Oak Ridge Field Research Center Site.</title>
        <authorList>
            <person name="Ray J."/>
            <person name="Waters R.J."/>
            <person name="Skerker J.M."/>
            <person name="Kuehl J.V."/>
            <person name="Price M.N."/>
            <person name="Huang J."/>
            <person name="Chakraborty R."/>
            <person name="Arkin A.P."/>
            <person name="Deutschbauer A."/>
        </authorList>
    </citation>
    <scope>NUCLEOTIDE SEQUENCE [LARGE SCALE GENOMIC DNA]</scope>
    <source>
        <strain evidence="1">4G11</strain>
    </source>
</reference>
<proteinExistence type="predicted"/>
<dbReference type="STRING" id="68895.RR42_m1561"/>
<dbReference type="OrthoDB" id="9964802at2"/>
<accession>A0A0C4Y9K9</accession>
<evidence type="ECO:0000313" key="1">
    <source>
        <dbReference type="EMBL" id="AJG18959.1"/>
    </source>
</evidence>
<evidence type="ECO:0000313" key="2">
    <source>
        <dbReference type="Proteomes" id="UP000031843"/>
    </source>
</evidence>
<dbReference type="AlphaFoldDB" id="A0A0C4Y9K9"/>
<dbReference type="RefSeq" id="WP_158408266.1">
    <property type="nucleotide sequence ID" value="NZ_CP010536.1"/>
</dbReference>
<name>A0A0C4Y9K9_9BURK</name>
<gene>
    <name evidence="1" type="ORF">RR42_m1561</name>
</gene>
<dbReference type="KEGG" id="cbw:RR42_m1561"/>
<dbReference type="Proteomes" id="UP000031843">
    <property type="component" value="Chromosome main"/>
</dbReference>
<sequence length="57" mass="6167">MKRVRKIASKWEFAVFAFASGFFKHAHTSSSLGILAGTLAVGGLIADRGMRTDRGLK</sequence>